<dbReference type="InterPro" id="IPR041735">
    <property type="entry name" value="4OHPhenylPyrv_dOase_C"/>
</dbReference>
<keyword evidence="5" id="KW-0408">Iron</keyword>
<keyword evidence="7" id="KW-0560">Oxidoreductase</keyword>
<comment type="similarity">
    <text evidence="2">Belongs to the 4HPPD family.</text>
</comment>
<comment type="caution">
    <text evidence="7">The sequence shown here is derived from an EMBL/GenBank/DDBJ whole genome shotgun (WGS) entry which is preliminary data.</text>
</comment>
<dbReference type="GO" id="GO:0051213">
    <property type="term" value="F:dioxygenase activity"/>
    <property type="evidence" value="ECO:0007669"/>
    <property type="project" value="UniProtKB-KW"/>
</dbReference>
<dbReference type="InterPro" id="IPR037523">
    <property type="entry name" value="VOC_core"/>
</dbReference>
<evidence type="ECO:0000256" key="4">
    <source>
        <dbReference type="ARBA" id="ARBA00022737"/>
    </source>
</evidence>
<evidence type="ECO:0000313" key="8">
    <source>
        <dbReference type="Proteomes" id="UP001500620"/>
    </source>
</evidence>
<dbReference type="SUPFAM" id="SSF54593">
    <property type="entry name" value="Glyoxalase/Bleomycin resistance protein/Dihydroxybiphenyl dioxygenase"/>
    <property type="match status" value="1"/>
</dbReference>
<protein>
    <submittedName>
        <fullName evidence="7">4-hydroxyphenylpyruvate dioxygenase</fullName>
    </submittedName>
</protein>
<evidence type="ECO:0000256" key="5">
    <source>
        <dbReference type="ARBA" id="ARBA00023004"/>
    </source>
</evidence>
<dbReference type="InterPro" id="IPR029068">
    <property type="entry name" value="Glyas_Bleomycin-R_OHBP_Dase"/>
</dbReference>
<keyword evidence="4" id="KW-0677">Repeat</keyword>
<dbReference type="CDD" id="cd07250">
    <property type="entry name" value="HPPD_C_like"/>
    <property type="match status" value="1"/>
</dbReference>
<evidence type="ECO:0000259" key="6">
    <source>
        <dbReference type="PROSITE" id="PS51819"/>
    </source>
</evidence>
<evidence type="ECO:0000256" key="3">
    <source>
        <dbReference type="ARBA" id="ARBA00022723"/>
    </source>
</evidence>
<comment type="cofactor">
    <cofactor evidence="1">
        <name>Fe cation</name>
        <dbReference type="ChEBI" id="CHEBI:24875"/>
    </cofactor>
</comment>
<dbReference type="EMBL" id="BAABAT010000078">
    <property type="protein sequence ID" value="GAA4263739.1"/>
    <property type="molecule type" value="Genomic_DNA"/>
</dbReference>
<dbReference type="NCBIfam" id="TIGR01263">
    <property type="entry name" value="4HPPD"/>
    <property type="match status" value="1"/>
</dbReference>
<accession>A0ABP8DVP1</accession>
<keyword evidence="7" id="KW-0223">Dioxygenase</keyword>
<proteinExistence type="inferred from homology"/>
<dbReference type="InterPro" id="IPR005956">
    <property type="entry name" value="4OHPhenylPyrv_dOase"/>
</dbReference>
<dbReference type="Pfam" id="PF00903">
    <property type="entry name" value="Glyoxalase"/>
    <property type="match status" value="1"/>
</dbReference>
<dbReference type="PROSITE" id="PS51819">
    <property type="entry name" value="VOC"/>
    <property type="match status" value="2"/>
</dbReference>
<name>A0ABP8DVP1_9ACTN</name>
<dbReference type="PIRSF" id="PIRSF009283">
    <property type="entry name" value="HPP_dOase"/>
    <property type="match status" value="1"/>
</dbReference>
<dbReference type="Gene3D" id="3.10.180.10">
    <property type="entry name" value="2,3-Dihydroxybiphenyl 1,2-Dioxygenase, domain 1"/>
    <property type="match status" value="2"/>
</dbReference>
<keyword evidence="8" id="KW-1185">Reference proteome</keyword>
<dbReference type="PANTHER" id="PTHR11959:SF1">
    <property type="entry name" value="4-HYDROXYPHENYLPYRUVATE DIOXYGENASE"/>
    <property type="match status" value="1"/>
</dbReference>
<sequence>MTVLSIGHIEIYTGDRASLVDYFVSALDLTDVAWVRTDDAQSSLLEGGDVRLLVTEGPIAAEYLDRHGDGVADIAFICDDVPATRERALRAGARPAGATAVSAFGSVRHSLLPATTRYAPAGLPWVPSGETRAAGPRPGHIRSLDHIAVVLDPGDLAGRVEFYLEAFGFERYSSEFIEVGNQAMDSIVARNPAATATFTFLEPVTSRAAGQLDAFLARNEGPGVQHLAFLVDEIVPAVRDFRDRGVEFLHTPGAYYDALAERLREMSVEIGDLRDTSVLADRDEWGYLLQLFTRSPYPRNTLFYELIQRRGARGFGSANIRALYEAVERDRIVAE</sequence>
<dbReference type="InterPro" id="IPR004360">
    <property type="entry name" value="Glyas_Fos-R_dOase_dom"/>
</dbReference>
<gene>
    <name evidence="7" type="primary">hppD_4</name>
    <name evidence="7" type="ORF">GCM10022255_111010</name>
</gene>
<keyword evidence="3" id="KW-0479">Metal-binding</keyword>
<feature type="domain" description="VOC" evidence="6">
    <location>
        <begin position="5"/>
        <end position="130"/>
    </location>
</feature>
<reference evidence="8" key="1">
    <citation type="journal article" date="2019" name="Int. J. Syst. Evol. Microbiol.">
        <title>The Global Catalogue of Microorganisms (GCM) 10K type strain sequencing project: providing services to taxonomists for standard genome sequencing and annotation.</title>
        <authorList>
            <consortium name="The Broad Institute Genomics Platform"/>
            <consortium name="The Broad Institute Genome Sequencing Center for Infectious Disease"/>
            <person name="Wu L."/>
            <person name="Ma J."/>
        </authorList>
    </citation>
    <scope>NUCLEOTIDE SEQUENCE [LARGE SCALE GENOMIC DNA]</scope>
    <source>
        <strain evidence="8">JCM 17441</strain>
    </source>
</reference>
<organism evidence="7 8">
    <name type="scientific">Dactylosporangium darangshiense</name>
    <dbReference type="NCBI Taxonomy" id="579108"/>
    <lineage>
        <taxon>Bacteria</taxon>
        <taxon>Bacillati</taxon>
        <taxon>Actinomycetota</taxon>
        <taxon>Actinomycetes</taxon>
        <taxon>Micromonosporales</taxon>
        <taxon>Micromonosporaceae</taxon>
        <taxon>Dactylosporangium</taxon>
    </lineage>
</organism>
<evidence type="ECO:0000313" key="7">
    <source>
        <dbReference type="EMBL" id="GAA4263739.1"/>
    </source>
</evidence>
<dbReference type="PANTHER" id="PTHR11959">
    <property type="entry name" value="4-HYDROXYPHENYLPYRUVATE DIOXYGENASE"/>
    <property type="match status" value="1"/>
</dbReference>
<dbReference type="RefSeq" id="WP_345143668.1">
    <property type="nucleotide sequence ID" value="NZ_BAABAT010000078.1"/>
</dbReference>
<dbReference type="Proteomes" id="UP001500620">
    <property type="component" value="Unassembled WGS sequence"/>
</dbReference>
<evidence type="ECO:0000256" key="1">
    <source>
        <dbReference type="ARBA" id="ARBA00001962"/>
    </source>
</evidence>
<feature type="domain" description="VOC" evidence="6">
    <location>
        <begin position="143"/>
        <end position="294"/>
    </location>
</feature>
<evidence type="ECO:0000256" key="2">
    <source>
        <dbReference type="ARBA" id="ARBA00005877"/>
    </source>
</evidence>